<comment type="caution">
    <text evidence="2">The sequence shown here is derived from an EMBL/GenBank/DDBJ whole genome shotgun (WGS) entry which is preliminary data.</text>
</comment>
<name>A0A9Q3IC27_9BASI</name>
<protein>
    <submittedName>
        <fullName evidence="2">Uncharacterized protein</fullName>
    </submittedName>
</protein>
<dbReference type="AlphaFoldDB" id="A0A9Q3IC27"/>
<accession>A0A9Q3IC27</accession>
<proteinExistence type="predicted"/>
<evidence type="ECO:0000313" key="3">
    <source>
        <dbReference type="Proteomes" id="UP000765509"/>
    </source>
</evidence>
<evidence type="ECO:0000256" key="1">
    <source>
        <dbReference type="SAM" id="MobiDB-lite"/>
    </source>
</evidence>
<dbReference type="Proteomes" id="UP000765509">
    <property type="component" value="Unassembled WGS sequence"/>
</dbReference>
<evidence type="ECO:0000313" key="2">
    <source>
        <dbReference type="EMBL" id="MBW0533319.1"/>
    </source>
</evidence>
<feature type="compositionally biased region" description="Polar residues" evidence="1">
    <location>
        <begin position="1"/>
        <end position="33"/>
    </location>
</feature>
<reference evidence="2" key="1">
    <citation type="submission" date="2021-03" db="EMBL/GenBank/DDBJ databases">
        <title>Draft genome sequence of rust myrtle Austropuccinia psidii MF-1, a brazilian biotype.</title>
        <authorList>
            <person name="Quecine M.C."/>
            <person name="Pachon D.M.R."/>
            <person name="Bonatelli M.L."/>
            <person name="Correr F.H."/>
            <person name="Franceschini L.M."/>
            <person name="Leite T.F."/>
            <person name="Margarido G.R.A."/>
            <person name="Almeida C.A."/>
            <person name="Ferrarezi J.A."/>
            <person name="Labate C.A."/>
        </authorList>
    </citation>
    <scope>NUCLEOTIDE SEQUENCE</scope>
    <source>
        <strain evidence="2">MF-1</strain>
    </source>
</reference>
<dbReference type="OrthoDB" id="2518550at2759"/>
<sequence>MPQEMPQTLGNSTEFNEQRTSAPESGSSITDMVSSHELGIEVESQSHENNKDLPVLPESQPPRSQKPNLKSYEMEKTVEPCEPTEDSGKADIIFSGKVEMISKGKFVSNISQTLPRLEKIQNDSKILDYLRQKIAKEMSLLKMV</sequence>
<keyword evidence="3" id="KW-1185">Reference proteome</keyword>
<dbReference type="EMBL" id="AVOT02038442">
    <property type="protein sequence ID" value="MBW0533319.1"/>
    <property type="molecule type" value="Genomic_DNA"/>
</dbReference>
<feature type="region of interest" description="Disordered" evidence="1">
    <location>
        <begin position="1"/>
        <end position="88"/>
    </location>
</feature>
<organism evidence="2 3">
    <name type="scientific">Austropuccinia psidii MF-1</name>
    <dbReference type="NCBI Taxonomy" id="1389203"/>
    <lineage>
        <taxon>Eukaryota</taxon>
        <taxon>Fungi</taxon>
        <taxon>Dikarya</taxon>
        <taxon>Basidiomycota</taxon>
        <taxon>Pucciniomycotina</taxon>
        <taxon>Pucciniomycetes</taxon>
        <taxon>Pucciniales</taxon>
        <taxon>Sphaerophragmiaceae</taxon>
        <taxon>Austropuccinia</taxon>
    </lineage>
</organism>
<gene>
    <name evidence="2" type="ORF">O181_073034</name>
</gene>